<dbReference type="InterPro" id="IPR035892">
    <property type="entry name" value="C2_domain_sf"/>
</dbReference>
<name>A0A7E4V827_PANRE</name>
<reference evidence="8" key="2">
    <citation type="submission" date="2020-10" db="UniProtKB">
        <authorList>
            <consortium name="WormBaseParasite"/>
        </authorList>
    </citation>
    <scope>IDENTIFICATION</scope>
</reference>
<keyword evidence="2" id="KW-0862">Zinc</keyword>
<keyword evidence="7" id="KW-1185">Reference proteome</keyword>
<feature type="region of interest" description="Disordered" evidence="3">
    <location>
        <begin position="33"/>
        <end position="64"/>
    </location>
</feature>
<dbReference type="Pfam" id="PF00168">
    <property type="entry name" value="C2"/>
    <property type="match status" value="1"/>
</dbReference>
<sequence length="829" mass="92221">MSNIVWLVLSWLIIAIGCYYVVFVLGRQSNTTTTVEEDDERKKKEIQKNLQTPNGNSHIGSSGGSSNNGIKNYVGVGGTDATQLINAIISWIHNYSGIRFATLQNELITAFDDASKRLLHDEKFDLRFEKNELEAGQFEAPEISNFVLTDGPPNQLAAHAQVVMKRATLKLLVSKQKNDRYLVNSYEALLSNIHAEVDIRLAQIADHPHLVICFCEAPKSEIILYDTQLGRISGPEANQIHDLVNKSIGASIVNLKLNSLLDPEGGLNYQTDATVNDAVKRLYRSTENAARQSVKNTPAAKLLRVNVVRAYDLKIHDQKETPFVVVEMDEPLQRHITSLGQTSSPNWDETFEFDLSKGSDEILFEVYNPAKQHSTSEENTFLGLAIVGVNELSQTHNPVQYLKLQSRPYQNDVVHGTLLVQFDFSSDPRAAQIGSNSSHIQFNQPDGSHLSQTVTESVRPLTGALGNLHDNYNFEPITTKTTTITVKGVQKTEQPNNGISSKLDAFTGYDIHDDSYANAHLEGIGAIVGNSNMVTTTVTEMNQQRRQHSEDPPSQQTIITRNSTSQGPGSPGHRVNHLGQSYSVEPASPQRFMDATNSPNYNQKSQHFNFDQTEQAYTTRPLANRRSDSEKRKRNRSFFGDLKDRLSRKRASYTRSKSADPAGAQTFHEASESCPPSRDQSREPYNGEFDDHARFAGDDSKCTLVLELQRSGEPKYFLIPPSIAREPAATGILKKGKKLHLCKDHTFVAVKSTGGIVCNACNGKIASGFNKQAYQCRACRLVCHKSCHTHIQTNCHQNNSLKLSLAKDVDWAHYLSHSRIGEYISAENL</sequence>
<feature type="region of interest" description="Disordered" evidence="3">
    <location>
        <begin position="541"/>
        <end position="690"/>
    </location>
</feature>
<dbReference type="PROSITE" id="PS00479">
    <property type="entry name" value="ZF_DAG_PE_1"/>
    <property type="match status" value="1"/>
</dbReference>
<dbReference type="PANTHER" id="PTHR21119">
    <property type="entry name" value="C2 DOMAIN-CONTAINING PROTEIN"/>
    <property type="match status" value="1"/>
</dbReference>
<dbReference type="Gene3D" id="2.60.40.150">
    <property type="entry name" value="C2 domain"/>
    <property type="match status" value="1"/>
</dbReference>
<keyword evidence="4" id="KW-1133">Transmembrane helix</keyword>
<feature type="domain" description="Phorbol-ester/DAG-type" evidence="6">
    <location>
        <begin position="744"/>
        <end position="795"/>
    </location>
</feature>
<feature type="compositionally biased region" description="Low complexity" evidence="3">
    <location>
        <begin position="54"/>
        <end position="64"/>
    </location>
</feature>
<dbReference type="InterPro" id="IPR002219">
    <property type="entry name" value="PKC_DAG/PE"/>
</dbReference>
<keyword evidence="4" id="KW-0472">Membrane</keyword>
<dbReference type="SUPFAM" id="SSF57889">
    <property type="entry name" value="Cysteine-rich domain"/>
    <property type="match status" value="1"/>
</dbReference>
<dbReference type="SMART" id="SM00239">
    <property type="entry name" value="C2"/>
    <property type="match status" value="1"/>
</dbReference>
<dbReference type="AlphaFoldDB" id="A0A7E4V827"/>
<protein>
    <submittedName>
        <fullName evidence="8">C2 domain-containing protein</fullName>
    </submittedName>
</protein>
<evidence type="ECO:0000256" key="2">
    <source>
        <dbReference type="ARBA" id="ARBA00022833"/>
    </source>
</evidence>
<evidence type="ECO:0000313" key="7">
    <source>
        <dbReference type="Proteomes" id="UP000492821"/>
    </source>
</evidence>
<dbReference type="InterPro" id="IPR000008">
    <property type="entry name" value="C2_dom"/>
</dbReference>
<evidence type="ECO:0000256" key="3">
    <source>
        <dbReference type="SAM" id="MobiDB-lite"/>
    </source>
</evidence>
<dbReference type="InterPro" id="IPR046349">
    <property type="entry name" value="C1-like_sf"/>
</dbReference>
<dbReference type="SMART" id="SM00109">
    <property type="entry name" value="C1"/>
    <property type="match status" value="1"/>
</dbReference>
<evidence type="ECO:0000256" key="4">
    <source>
        <dbReference type="SAM" id="Phobius"/>
    </source>
</evidence>
<evidence type="ECO:0000259" key="5">
    <source>
        <dbReference type="PROSITE" id="PS50004"/>
    </source>
</evidence>
<keyword evidence="4" id="KW-0812">Transmembrane</keyword>
<dbReference type="SUPFAM" id="SSF49562">
    <property type="entry name" value="C2 domain (Calcium/lipid-binding domain, CaLB)"/>
    <property type="match status" value="1"/>
</dbReference>
<dbReference type="Pfam" id="PF00130">
    <property type="entry name" value="C1_1"/>
    <property type="match status" value="1"/>
</dbReference>
<organism evidence="7 8">
    <name type="scientific">Panagrellus redivivus</name>
    <name type="common">Microworm</name>
    <dbReference type="NCBI Taxonomy" id="6233"/>
    <lineage>
        <taxon>Eukaryota</taxon>
        <taxon>Metazoa</taxon>
        <taxon>Ecdysozoa</taxon>
        <taxon>Nematoda</taxon>
        <taxon>Chromadorea</taxon>
        <taxon>Rhabditida</taxon>
        <taxon>Tylenchina</taxon>
        <taxon>Panagrolaimomorpha</taxon>
        <taxon>Panagrolaimoidea</taxon>
        <taxon>Panagrolaimidae</taxon>
        <taxon>Panagrellus</taxon>
    </lineage>
</organism>
<feature type="compositionally biased region" description="Polar residues" evidence="3">
    <location>
        <begin position="595"/>
        <end position="618"/>
    </location>
</feature>
<dbReference type="PROSITE" id="PS50081">
    <property type="entry name" value="ZF_DAG_PE_2"/>
    <property type="match status" value="1"/>
</dbReference>
<accession>A0A7E4V827</accession>
<dbReference type="Proteomes" id="UP000492821">
    <property type="component" value="Unassembled WGS sequence"/>
</dbReference>
<dbReference type="InterPro" id="IPR039934">
    <property type="entry name" value="C2CD2/C2CD2L"/>
</dbReference>
<keyword evidence="1" id="KW-0479">Metal-binding</keyword>
<dbReference type="WBParaSite" id="Pan_g17331.t1">
    <property type="protein sequence ID" value="Pan_g17331.t1"/>
    <property type="gene ID" value="Pan_g17331"/>
</dbReference>
<evidence type="ECO:0000313" key="8">
    <source>
        <dbReference type="WBParaSite" id="Pan_g17331.t1"/>
    </source>
</evidence>
<proteinExistence type="predicted"/>
<evidence type="ECO:0000259" key="6">
    <source>
        <dbReference type="PROSITE" id="PS50081"/>
    </source>
</evidence>
<dbReference type="PROSITE" id="PS50004">
    <property type="entry name" value="C2"/>
    <property type="match status" value="1"/>
</dbReference>
<feature type="domain" description="C2" evidence="5">
    <location>
        <begin position="281"/>
        <end position="402"/>
    </location>
</feature>
<dbReference type="GO" id="GO:0046872">
    <property type="term" value="F:metal ion binding"/>
    <property type="evidence" value="ECO:0007669"/>
    <property type="project" value="UniProtKB-KW"/>
</dbReference>
<reference evidence="7" key="1">
    <citation type="journal article" date="2013" name="Genetics">
        <title>The draft genome and transcriptome of Panagrellus redivivus are shaped by the harsh demands of a free-living lifestyle.</title>
        <authorList>
            <person name="Srinivasan J."/>
            <person name="Dillman A.R."/>
            <person name="Macchietto M.G."/>
            <person name="Heikkinen L."/>
            <person name="Lakso M."/>
            <person name="Fracchia K.M."/>
            <person name="Antoshechkin I."/>
            <person name="Mortazavi A."/>
            <person name="Wong G."/>
            <person name="Sternberg P.W."/>
        </authorList>
    </citation>
    <scope>NUCLEOTIDE SEQUENCE [LARGE SCALE GENOMIC DNA]</scope>
    <source>
        <strain evidence="7">MT8872</strain>
    </source>
</reference>
<dbReference type="PANTHER" id="PTHR21119:SF5">
    <property type="entry name" value="C2 DOMAIN-CONTAINING PROTEIN"/>
    <property type="match status" value="1"/>
</dbReference>
<feature type="transmembrane region" description="Helical" evidence="4">
    <location>
        <begin position="7"/>
        <end position="26"/>
    </location>
</feature>
<dbReference type="Gene3D" id="3.30.60.20">
    <property type="match status" value="1"/>
</dbReference>
<feature type="compositionally biased region" description="Polar residues" evidence="3">
    <location>
        <begin position="552"/>
        <end position="568"/>
    </location>
</feature>
<evidence type="ECO:0000256" key="1">
    <source>
        <dbReference type="ARBA" id="ARBA00022723"/>
    </source>
</evidence>